<reference evidence="2 3" key="1">
    <citation type="submission" date="2016-11" db="EMBL/GenBank/DDBJ databases">
        <title>Paenibacillus species isolates.</title>
        <authorList>
            <person name="Beno S.M."/>
        </authorList>
    </citation>
    <scope>NUCLEOTIDE SEQUENCE [LARGE SCALE GENOMIC DNA]</scope>
    <source>
        <strain evidence="2 3">FSL H7-0443</strain>
    </source>
</reference>
<dbReference type="EMBL" id="MPTW01000004">
    <property type="protein sequence ID" value="OME71352.1"/>
    <property type="molecule type" value="Genomic_DNA"/>
</dbReference>
<proteinExistence type="predicted"/>
<evidence type="ECO:0000256" key="1">
    <source>
        <dbReference type="SAM" id="MobiDB-lite"/>
    </source>
</evidence>
<evidence type="ECO:0000313" key="2">
    <source>
        <dbReference type="EMBL" id="OME71352.1"/>
    </source>
</evidence>
<name>A0A1R0ZJJ1_9BACL</name>
<dbReference type="Proteomes" id="UP000187425">
    <property type="component" value="Unassembled WGS sequence"/>
</dbReference>
<sequence>MSAATSSPAFAVRGIHIRKPPAATDSGRAPDAADQKPDHLVVLQLAAAASAADPRASTEPGSPKITAGTPAGRNGHG</sequence>
<evidence type="ECO:0000313" key="3">
    <source>
        <dbReference type="Proteomes" id="UP000187425"/>
    </source>
</evidence>
<comment type="caution">
    <text evidence="2">The sequence shown here is derived from an EMBL/GenBank/DDBJ whole genome shotgun (WGS) entry which is preliminary data.</text>
</comment>
<gene>
    <name evidence="2" type="ORF">BSK65_09875</name>
</gene>
<feature type="region of interest" description="Disordered" evidence="1">
    <location>
        <begin position="1"/>
        <end position="35"/>
    </location>
</feature>
<protein>
    <submittedName>
        <fullName evidence="2">Uncharacterized protein</fullName>
    </submittedName>
</protein>
<feature type="region of interest" description="Disordered" evidence="1">
    <location>
        <begin position="47"/>
        <end position="77"/>
    </location>
</feature>
<organism evidence="2 3">
    <name type="scientific">Paenibacillus odorifer</name>
    <dbReference type="NCBI Taxonomy" id="189426"/>
    <lineage>
        <taxon>Bacteria</taxon>
        <taxon>Bacillati</taxon>
        <taxon>Bacillota</taxon>
        <taxon>Bacilli</taxon>
        <taxon>Bacillales</taxon>
        <taxon>Paenibacillaceae</taxon>
        <taxon>Paenibacillus</taxon>
    </lineage>
</organism>
<dbReference type="RefSeq" id="WP_143764052.1">
    <property type="nucleotide sequence ID" value="NZ_MPTW01000004.1"/>
</dbReference>
<accession>A0A1R0ZJJ1</accession>
<dbReference type="AlphaFoldDB" id="A0A1R0ZJJ1"/>